<accession>A0AAN7M1M7</accession>
<evidence type="ECO:0008006" key="4">
    <source>
        <dbReference type="Google" id="ProtNLM"/>
    </source>
</evidence>
<feature type="coiled-coil region" evidence="1">
    <location>
        <begin position="174"/>
        <end position="201"/>
    </location>
</feature>
<gene>
    <name evidence="2" type="ORF">SAY86_029692</name>
</gene>
<sequence length="209" mass="23072">MLSTAKAAFLPAANGFRQQNSNLPSLESWKTCKSQRFNGSVACSIANRVPFFALGFRGSNREVTFRCSAQSGNQIPSSDPSPGSWKIWVVGVIISAALAFWKKNWVPFLRIERQVKVVVERAEEVASKIEEIAEDVEKVAEEVAEQLPEGGKLRDEVTYVENVAELTAKDARLAQQILEKIEEVEEKVENLANEANQAARGAPPNVDQN</sequence>
<comment type="caution">
    <text evidence="2">The sequence shown here is derived from an EMBL/GenBank/DDBJ whole genome shotgun (WGS) entry which is preliminary data.</text>
</comment>
<dbReference type="Gene3D" id="1.10.287.950">
    <property type="entry name" value="Methyl-accepting chemotaxis protein"/>
    <property type="match status" value="1"/>
</dbReference>
<dbReference type="AlphaFoldDB" id="A0AAN7M1M7"/>
<dbReference type="EMBL" id="JAXQNO010000006">
    <property type="protein sequence ID" value="KAK4797366.1"/>
    <property type="molecule type" value="Genomic_DNA"/>
</dbReference>
<evidence type="ECO:0000313" key="2">
    <source>
        <dbReference type="EMBL" id="KAK4797366.1"/>
    </source>
</evidence>
<dbReference type="Proteomes" id="UP001346149">
    <property type="component" value="Unassembled WGS sequence"/>
</dbReference>
<keyword evidence="3" id="KW-1185">Reference proteome</keyword>
<protein>
    <recommendedName>
        <fullName evidence="4">Plastid-targeted protein 4</fullName>
    </recommendedName>
</protein>
<reference evidence="2 3" key="1">
    <citation type="journal article" date="2023" name="Hortic Res">
        <title>Pangenome of water caltrop reveals structural variations and asymmetric subgenome divergence after allopolyploidization.</title>
        <authorList>
            <person name="Zhang X."/>
            <person name="Chen Y."/>
            <person name="Wang L."/>
            <person name="Yuan Y."/>
            <person name="Fang M."/>
            <person name="Shi L."/>
            <person name="Lu R."/>
            <person name="Comes H.P."/>
            <person name="Ma Y."/>
            <person name="Chen Y."/>
            <person name="Huang G."/>
            <person name="Zhou Y."/>
            <person name="Zheng Z."/>
            <person name="Qiu Y."/>
        </authorList>
    </citation>
    <scope>NUCLEOTIDE SEQUENCE [LARGE SCALE GENOMIC DNA]</scope>
    <source>
        <strain evidence="2">F231</strain>
    </source>
</reference>
<dbReference type="PANTHER" id="PTHR33735:SF14">
    <property type="entry name" value="PHAGE CAPSID SCAFFOLDING PROTEIN (GPO) SERINE PEPTIDASE"/>
    <property type="match status" value="1"/>
</dbReference>
<name>A0AAN7M1M7_TRANT</name>
<dbReference type="PANTHER" id="PTHR33735">
    <property type="entry name" value="EXPRESSED PROTEIN"/>
    <property type="match status" value="1"/>
</dbReference>
<proteinExistence type="predicted"/>
<evidence type="ECO:0000256" key="1">
    <source>
        <dbReference type="SAM" id="Coils"/>
    </source>
</evidence>
<feature type="coiled-coil region" evidence="1">
    <location>
        <begin position="119"/>
        <end position="146"/>
    </location>
</feature>
<keyword evidence="1" id="KW-0175">Coiled coil</keyword>
<organism evidence="2 3">
    <name type="scientific">Trapa natans</name>
    <name type="common">Water chestnut</name>
    <dbReference type="NCBI Taxonomy" id="22666"/>
    <lineage>
        <taxon>Eukaryota</taxon>
        <taxon>Viridiplantae</taxon>
        <taxon>Streptophyta</taxon>
        <taxon>Embryophyta</taxon>
        <taxon>Tracheophyta</taxon>
        <taxon>Spermatophyta</taxon>
        <taxon>Magnoliopsida</taxon>
        <taxon>eudicotyledons</taxon>
        <taxon>Gunneridae</taxon>
        <taxon>Pentapetalae</taxon>
        <taxon>rosids</taxon>
        <taxon>malvids</taxon>
        <taxon>Myrtales</taxon>
        <taxon>Lythraceae</taxon>
        <taxon>Trapa</taxon>
    </lineage>
</organism>
<evidence type="ECO:0000313" key="3">
    <source>
        <dbReference type="Proteomes" id="UP001346149"/>
    </source>
</evidence>